<keyword evidence="2" id="KW-0808">Transferase</keyword>
<gene>
    <name evidence="6" type="ORF">THIAE_02125</name>
</gene>
<dbReference type="InterPro" id="IPR004147">
    <property type="entry name" value="ABC1_dom"/>
</dbReference>
<dbReference type="OrthoDB" id="9795390at2"/>
<dbReference type="KEGG" id="tao:THIAE_02125"/>
<dbReference type="InterPro" id="IPR051409">
    <property type="entry name" value="Atypical_kinase_ADCK"/>
</dbReference>
<evidence type="ECO:0000256" key="1">
    <source>
        <dbReference type="ARBA" id="ARBA00009670"/>
    </source>
</evidence>
<evidence type="ECO:0000256" key="2">
    <source>
        <dbReference type="ARBA" id="ARBA00022679"/>
    </source>
</evidence>
<dbReference type="EMBL" id="CP007030">
    <property type="protein sequence ID" value="AHF00727.1"/>
    <property type="molecule type" value="Genomic_DNA"/>
</dbReference>
<keyword evidence="3" id="KW-0547">Nucleotide-binding</keyword>
<dbReference type="STRING" id="717772.THIAE_02125"/>
<evidence type="ECO:0000256" key="3">
    <source>
        <dbReference type="ARBA" id="ARBA00022741"/>
    </source>
</evidence>
<keyword evidence="7" id="KW-1185">Reference proteome</keyword>
<keyword evidence="4" id="KW-0067">ATP-binding</keyword>
<dbReference type="CDD" id="cd13970">
    <property type="entry name" value="ABC1_ADCK3"/>
    <property type="match status" value="1"/>
</dbReference>
<dbReference type="GO" id="GO:0006744">
    <property type="term" value="P:ubiquinone biosynthetic process"/>
    <property type="evidence" value="ECO:0007669"/>
    <property type="project" value="TreeGrafter"/>
</dbReference>
<reference evidence="6 7" key="1">
    <citation type="submission" date="2013-12" db="EMBL/GenBank/DDBJ databases">
        <authorList>
            <consortium name="DOE Joint Genome Institute"/>
            <person name="Kappler U."/>
            <person name="Huntemann M."/>
            <person name="Han J."/>
            <person name="Chen A."/>
            <person name="Kyrpides N."/>
            <person name="Mavromatis K."/>
            <person name="Markowitz V."/>
            <person name="Palaniappan K."/>
            <person name="Ivanova N."/>
            <person name="Schaumberg A."/>
            <person name="Pati A."/>
            <person name="Liolios K."/>
            <person name="Nordberg H.P."/>
            <person name="Cantor M.N."/>
            <person name="Hua S.X."/>
            <person name="Woyke T."/>
        </authorList>
    </citation>
    <scope>NUCLEOTIDE SEQUENCE [LARGE SCALE GENOMIC DNA]</scope>
    <source>
        <strain evidence="7">AL2</strain>
    </source>
</reference>
<organism evidence="6 7">
    <name type="scientific">Thiomicrospira aerophila AL3</name>
    <dbReference type="NCBI Taxonomy" id="717772"/>
    <lineage>
        <taxon>Bacteria</taxon>
        <taxon>Pseudomonadati</taxon>
        <taxon>Pseudomonadota</taxon>
        <taxon>Gammaproteobacteria</taxon>
        <taxon>Thiotrichales</taxon>
        <taxon>Piscirickettsiaceae</taxon>
        <taxon>Thiomicrospira</taxon>
    </lineage>
</organism>
<proteinExistence type="inferred from homology"/>
<dbReference type="Proteomes" id="UP000005380">
    <property type="component" value="Chromosome"/>
</dbReference>
<evidence type="ECO:0000259" key="5">
    <source>
        <dbReference type="Pfam" id="PF03109"/>
    </source>
</evidence>
<name>W0DQK8_9GAMM</name>
<comment type="similarity">
    <text evidence="1">Belongs to the protein kinase superfamily. ADCK protein kinase family.</text>
</comment>
<dbReference type="SUPFAM" id="SSF56112">
    <property type="entry name" value="Protein kinase-like (PK-like)"/>
    <property type="match status" value="1"/>
</dbReference>
<dbReference type="InterPro" id="IPR034646">
    <property type="entry name" value="ADCK3_dom"/>
</dbReference>
<dbReference type="eggNOG" id="COG0661">
    <property type="taxonomic scope" value="Bacteria"/>
</dbReference>
<dbReference type="HOGENOM" id="CLU_006533_9_3_6"/>
<dbReference type="PANTHER" id="PTHR43851:SF3">
    <property type="entry name" value="COENZYME Q8"/>
    <property type="match status" value="1"/>
</dbReference>
<evidence type="ECO:0000256" key="4">
    <source>
        <dbReference type="ARBA" id="ARBA00022840"/>
    </source>
</evidence>
<protein>
    <submittedName>
        <fullName evidence="6">Ubiquinol-cytochrome C reductase</fullName>
    </submittedName>
</protein>
<dbReference type="GO" id="GO:0016740">
    <property type="term" value="F:transferase activity"/>
    <property type="evidence" value="ECO:0007669"/>
    <property type="project" value="UniProtKB-KW"/>
</dbReference>
<dbReference type="InParanoid" id="W0DQK8"/>
<dbReference type="Pfam" id="PF03109">
    <property type="entry name" value="ABC1"/>
    <property type="match status" value="1"/>
</dbReference>
<dbReference type="AlphaFoldDB" id="W0DQK8"/>
<accession>W0DQK8</accession>
<sequence length="449" mass="49969">MTKSAPPNSYPLPSHRLNRLARLGKVAGGMAGSILYQGTKQWLQGEKSTKQSLVLSSQNIQRLTDELAKMRGAAMKVGQLLSLDAGELIPDELATILAQLRNQAPSMPISQLQAQLNQHWGNNWMQAFSQFSFYPIAAASIGQVHRAHSLAGEDLAIKIQYPGVANSIDSDVDNLASLLRWSRLIPKDVDLAPILAEAKQQLLLETNYQHEAEALNTMATALKANDLNDYFVLPKVDQTLSNQAILAMSFMAGEPIETLANAPQATRDKLVTALFRLLLTELFDWQRMQTDPNFANFLYQADTQRIVLLDFGATRSFSADTALGYRQLISAAQDNRADKMANAARQIGFFQQNILPAQQDTVIELFKQACEPFCYHGAFDFAQSDMLARIKDQGMALSFEQNYWHSPPADALFFHRKLGGLYLLAAKLRARVDMHQVFAPYRINEAPTP</sequence>
<dbReference type="PANTHER" id="PTHR43851">
    <property type="match status" value="1"/>
</dbReference>
<dbReference type="RefSeq" id="WP_006459846.1">
    <property type="nucleotide sequence ID" value="NZ_CP007030.1"/>
</dbReference>
<feature type="domain" description="ABC1 atypical kinase-like" evidence="5">
    <location>
        <begin position="99"/>
        <end position="342"/>
    </location>
</feature>
<evidence type="ECO:0000313" key="7">
    <source>
        <dbReference type="Proteomes" id="UP000005380"/>
    </source>
</evidence>
<dbReference type="InterPro" id="IPR011009">
    <property type="entry name" value="Kinase-like_dom_sf"/>
</dbReference>
<evidence type="ECO:0000313" key="6">
    <source>
        <dbReference type="EMBL" id="AHF00727.1"/>
    </source>
</evidence>
<dbReference type="GO" id="GO:0005524">
    <property type="term" value="F:ATP binding"/>
    <property type="evidence" value="ECO:0007669"/>
    <property type="project" value="UniProtKB-KW"/>
</dbReference>